<protein>
    <submittedName>
        <fullName evidence="1">Uncharacterized protein</fullName>
    </submittedName>
</protein>
<proteinExistence type="predicted"/>
<reference evidence="1 2" key="1">
    <citation type="submission" date="2024-03" db="EMBL/GenBank/DDBJ databases">
        <title>Aureococcus anophagefferens CCMP1851 and Kratosvirus quantuckense: Draft genome of a second virus-susceptible host strain in the model system.</title>
        <authorList>
            <person name="Chase E."/>
            <person name="Truchon A.R."/>
            <person name="Schepens W."/>
            <person name="Wilhelm S.W."/>
        </authorList>
    </citation>
    <scope>NUCLEOTIDE SEQUENCE [LARGE SCALE GENOMIC DNA]</scope>
    <source>
        <strain evidence="1 2">CCMP1851</strain>
    </source>
</reference>
<comment type="caution">
    <text evidence="1">The sequence shown here is derived from an EMBL/GenBank/DDBJ whole genome shotgun (WGS) entry which is preliminary data.</text>
</comment>
<gene>
    <name evidence="1" type="ORF">SO694_00020055</name>
</gene>
<dbReference type="EMBL" id="JBBJCI010000229">
    <property type="protein sequence ID" value="KAK7238559.1"/>
    <property type="molecule type" value="Genomic_DNA"/>
</dbReference>
<organism evidence="1 2">
    <name type="scientific">Aureococcus anophagefferens</name>
    <name type="common">Harmful bloom alga</name>
    <dbReference type="NCBI Taxonomy" id="44056"/>
    <lineage>
        <taxon>Eukaryota</taxon>
        <taxon>Sar</taxon>
        <taxon>Stramenopiles</taxon>
        <taxon>Ochrophyta</taxon>
        <taxon>Pelagophyceae</taxon>
        <taxon>Pelagomonadales</taxon>
        <taxon>Pelagomonadaceae</taxon>
        <taxon>Aureococcus</taxon>
    </lineage>
</organism>
<evidence type="ECO:0000313" key="2">
    <source>
        <dbReference type="Proteomes" id="UP001363151"/>
    </source>
</evidence>
<accession>A0ABR1FTZ0</accession>
<dbReference type="Proteomes" id="UP001363151">
    <property type="component" value="Unassembled WGS sequence"/>
</dbReference>
<sequence>MQQAMLRHETSAPVVRQTRRASMANVVQDLQSLKTDATDEKVAAAKEDLASYAESLRRGLANAEAPADRDELRSELTALQRAVVELKEVDKDAARPGRFTELGDQLVELRKDVAKPSAANRHRRTSYVAIKRDSVRDLEDLKKDRARTGGLAPVSEDLGHVSEDLKAYVDDLRSAIKSDPTADVDEMRAELRASPAPAKSTLQTG</sequence>
<name>A0ABR1FTZ0_AURAN</name>
<evidence type="ECO:0000313" key="1">
    <source>
        <dbReference type="EMBL" id="KAK7238559.1"/>
    </source>
</evidence>
<keyword evidence="2" id="KW-1185">Reference proteome</keyword>